<comment type="similarity">
    <text evidence="1">Belongs to the LysR transcriptional regulatory family.</text>
</comment>
<evidence type="ECO:0000313" key="6">
    <source>
        <dbReference type="EMBL" id="QHJ00702.1"/>
    </source>
</evidence>
<dbReference type="PROSITE" id="PS50931">
    <property type="entry name" value="HTH_LYSR"/>
    <property type="match status" value="1"/>
</dbReference>
<dbReference type="EMBL" id="CP047650">
    <property type="protein sequence ID" value="QHJ00702.1"/>
    <property type="molecule type" value="Genomic_DNA"/>
</dbReference>
<name>A0A857JBZ7_9BURK</name>
<dbReference type="Gene3D" id="3.40.190.10">
    <property type="entry name" value="Periplasmic binding protein-like II"/>
    <property type="match status" value="2"/>
</dbReference>
<dbReference type="Gene3D" id="1.10.10.10">
    <property type="entry name" value="Winged helix-like DNA-binding domain superfamily/Winged helix DNA-binding domain"/>
    <property type="match status" value="1"/>
</dbReference>
<evidence type="ECO:0000313" key="7">
    <source>
        <dbReference type="Proteomes" id="UP000464787"/>
    </source>
</evidence>
<dbReference type="Proteomes" id="UP000464787">
    <property type="component" value="Chromosome"/>
</dbReference>
<dbReference type="GO" id="GO:0032993">
    <property type="term" value="C:protein-DNA complex"/>
    <property type="evidence" value="ECO:0007669"/>
    <property type="project" value="TreeGrafter"/>
</dbReference>
<keyword evidence="2" id="KW-0805">Transcription regulation</keyword>
<proteinExistence type="inferred from homology"/>
<dbReference type="KEGG" id="xyk:GT347_23595"/>
<evidence type="ECO:0000256" key="2">
    <source>
        <dbReference type="ARBA" id="ARBA00023015"/>
    </source>
</evidence>
<dbReference type="SUPFAM" id="SSF53850">
    <property type="entry name" value="Periplasmic binding protein-like II"/>
    <property type="match status" value="1"/>
</dbReference>
<protein>
    <submittedName>
        <fullName evidence="6">LysR family transcriptional regulator</fullName>
    </submittedName>
</protein>
<keyword evidence="3" id="KW-0238">DNA-binding</keyword>
<dbReference type="InterPro" id="IPR005119">
    <property type="entry name" value="LysR_subst-bd"/>
</dbReference>
<dbReference type="RefSeq" id="WP_160554511.1">
    <property type="nucleotide sequence ID" value="NZ_CP047650.1"/>
</dbReference>
<dbReference type="Pfam" id="PF00126">
    <property type="entry name" value="HTH_1"/>
    <property type="match status" value="1"/>
</dbReference>
<evidence type="ECO:0000259" key="5">
    <source>
        <dbReference type="PROSITE" id="PS50931"/>
    </source>
</evidence>
<gene>
    <name evidence="6" type="ORF">GT347_23595</name>
</gene>
<dbReference type="FunFam" id="1.10.10.10:FF:000001">
    <property type="entry name" value="LysR family transcriptional regulator"/>
    <property type="match status" value="1"/>
</dbReference>
<reference evidence="6 7" key="1">
    <citation type="submission" date="2020-01" db="EMBL/GenBank/DDBJ databases">
        <title>Genome sequencing of strain KACC 21265.</title>
        <authorList>
            <person name="Heo J."/>
            <person name="Kim S.-J."/>
            <person name="Kim J.-S."/>
            <person name="Hong S.-B."/>
            <person name="Kwon S.-W."/>
        </authorList>
    </citation>
    <scope>NUCLEOTIDE SEQUENCE [LARGE SCALE GENOMIC DNA]</scope>
    <source>
        <strain evidence="6 7">KACC 21265</strain>
    </source>
</reference>
<dbReference type="SUPFAM" id="SSF46785">
    <property type="entry name" value="Winged helix' DNA-binding domain"/>
    <property type="match status" value="1"/>
</dbReference>
<feature type="domain" description="HTH lysR-type" evidence="5">
    <location>
        <begin position="9"/>
        <end position="66"/>
    </location>
</feature>
<keyword evidence="7" id="KW-1185">Reference proteome</keyword>
<accession>A0A857JBZ7</accession>
<dbReference type="InterPro" id="IPR036390">
    <property type="entry name" value="WH_DNA-bd_sf"/>
</dbReference>
<evidence type="ECO:0000256" key="1">
    <source>
        <dbReference type="ARBA" id="ARBA00009437"/>
    </source>
</evidence>
<dbReference type="Pfam" id="PF03466">
    <property type="entry name" value="LysR_substrate"/>
    <property type="match status" value="1"/>
</dbReference>
<dbReference type="InterPro" id="IPR036388">
    <property type="entry name" value="WH-like_DNA-bd_sf"/>
</dbReference>
<dbReference type="AlphaFoldDB" id="A0A857JBZ7"/>
<organism evidence="6 7">
    <name type="scientific">Xylophilus rhododendri</name>
    <dbReference type="NCBI Taxonomy" id="2697032"/>
    <lineage>
        <taxon>Bacteria</taxon>
        <taxon>Pseudomonadati</taxon>
        <taxon>Pseudomonadota</taxon>
        <taxon>Betaproteobacteria</taxon>
        <taxon>Burkholderiales</taxon>
        <taxon>Xylophilus</taxon>
    </lineage>
</organism>
<dbReference type="GO" id="GO:0003700">
    <property type="term" value="F:DNA-binding transcription factor activity"/>
    <property type="evidence" value="ECO:0007669"/>
    <property type="project" value="InterPro"/>
</dbReference>
<dbReference type="GO" id="GO:0003677">
    <property type="term" value="F:DNA binding"/>
    <property type="evidence" value="ECO:0007669"/>
    <property type="project" value="UniProtKB-KW"/>
</dbReference>
<dbReference type="InterPro" id="IPR000847">
    <property type="entry name" value="LysR_HTH_N"/>
</dbReference>
<evidence type="ECO:0000256" key="4">
    <source>
        <dbReference type="ARBA" id="ARBA00023163"/>
    </source>
</evidence>
<evidence type="ECO:0000256" key="3">
    <source>
        <dbReference type="ARBA" id="ARBA00023125"/>
    </source>
</evidence>
<dbReference type="PANTHER" id="PTHR30346">
    <property type="entry name" value="TRANSCRIPTIONAL DUAL REGULATOR HCAR-RELATED"/>
    <property type="match status" value="1"/>
</dbReference>
<dbReference type="PANTHER" id="PTHR30346:SF0">
    <property type="entry name" value="HCA OPERON TRANSCRIPTIONAL ACTIVATOR HCAR"/>
    <property type="match status" value="1"/>
</dbReference>
<sequence>MNPKPAPSIDLRAWRQFVAVAEELHFGRAAARLHMTQPPLTQAIAQLERLLQVPLFHRTSRKVALAPAGEALLPEVRELLARAQALPERARAAADGHTGRLRLGFVSTVGFELLPRWVRSFRELRPQVAMELVEATSDVQLQSLAQDELDAGLMLHAPGQAPGQLQSLRIATEPLVLALPADHALAAGPQPDWEAVLQQALVSFPRRILPSVHDAVMRLYQEAGRLPPVVQEAIQMQTIVNLVSAGIGVAWVPESVTRFRRDGVVYRRMAHAGLPECETSLVWPPGQVHPALAAFIDFVGHNTAPC</sequence>
<keyword evidence="4" id="KW-0804">Transcription</keyword>
<dbReference type="PRINTS" id="PR00039">
    <property type="entry name" value="HTHLYSR"/>
</dbReference>